<keyword evidence="4" id="KW-1185">Reference proteome</keyword>
<dbReference type="Proteomes" id="UP001148838">
    <property type="component" value="Unassembled WGS sequence"/>
</dbReference>
<sequence length="104" mass="11918">MAHEGNEKKAYGRFQYSEDIYAAVEAIHRNQMSANTATKEYKIPKVTLINKLHGKVLMERKMGPTATLEKEEEGRFENWITAEAKLGFLMDSDEFKDALQTNGY</sequence>
<evidence type="ECO:0000313" key="4">
    <source>
        <dbReference type="Proteomes" id="UP001148838"/>
    </source>
</evidence>
<protein>
    <recommendedName>
        <fullName evidence="2">HTH psq-type domain-containing protein</fullName>
    </recommendedName>
</protein>
<dbReference type="InterPro" id="IPR007889">
    <property type="entry name" value="HTH_Psq"/>
</dbReference>
<name>A0ABQ8S9R2_PERAM</name>
<dbReference type="EMBL" id="JAJSOF020000031">
    <property type="protein sequence ID" value="KAJ4430609.1"/>
    <property type="molecule type" value="Genomic_DNA"/>
</dbReference>
<evidence type="ECO:0000313" key="3">
    <source>
        <dbReference type="EMBL" id="KAJ4430609.1"/>
    </source>
</evidence>
<dbReference type="Pfam" id="PF05225">
    <property type="entry name" value="HTH_psq"/>
    <property type="match status" value="1"/>
</dbReference>
<comment type="caution">
    <text evidence="3">The sequence shown here is derived from an EMBL/GenBank/DDBJ whole genome shotgun (WGS) entry which is preliminary data.</text>
</comment>
<dbReference type="Gene3D" id="1.10.10.60">
    <property type="entry name" value="Homeodomain-like"/>
    <property type="match status" value="1"/>
</dbReference>
<feature type="domain" description="HTH psq-type" evidence="2">
    <location>
        <begin position="18"/>
        <end position="50"/>
    </location>
</feature>
<organism evidence="3 4">
    <name type="scientific">Periplaneta americana</name>
    <name type="common">American cockroach</name>
    <name type="synonym">Blatta americana</name>
    <dbReference type="NCBI Taxonomy" id="6978"/>
    <lineage>
        <taxon>Eukaryota</taxon>
        <taxon>Metazoa</taxon>
        <taxon>Ecdysozoa</taxon>
        <taxon>Arthropoda</taxon>
        <taxon>Hexapoda</taxon>
        <taxon>Insecta</taxon>
        <taxon>Pterygota</taxon>
        <taxon>Neoptera</taxon>
        <taxon>Polyneoptera</taxon>
        <taxon>Dictyoptera</taxon>
        <taxon>Blattodea</taxon>
        <taxon>Blattoidea</taxon>
        <taxon>Blattidae</taxon>
        <taxon>Blattinae</taxon>
        <taxon>Periplaneta</taxon>
    </lineage>
</organism>
<proteinExistence type="predicted"/>
<comment type="subcellular location">
    <subcellularLocation>
        <location evidence="1">Nucleus</location>
    </subcellularLocation>
</comment>
<reference evidence="3 4" key="1">
    <citation type="journal article" date="2022" name="Allergy">
        <title>Genome assembly and annotation of Periplaneta americana reveal a comprehensive cockroach allergen profile.</title>
        <authorList>
            <person name="Wang L."/>
            <person name="Xiong Q."/>
            <person name="Saelim N."/>
            <person name="Wang L."/>
            <person name="Nong W."/>
            <person name="Wan A.T."/>
            <person name="Shi M."/>
            <person name="Liu X."/>
            <person name="Cao Q."/>
            <person name="Hui J.H.L."/>
            <person name="Sookrung N."/>
            <person name="Leung T.F."/>
            <person name="Tungtrongchitr A."/>
            <person name="Tsui S.K.W."/>
        </authorList>
    </citation>
    <scope>NUCLEOTIDE SEQUENCE [LARGE SCALE GENOMIC DNA]</scope>
    <source>
        <strain evidence="3">PWHHKU_190912</strain>
    </source>
</reference>
<evidence type="ECO:0000259" key="2">
    <source>
        <dbReference type="Pfam" id="PF05225"/>
    </source>
</evidence>
<dbReference type="SUPFAM" id="SSF46689">
    <property type="entry name" value="Homeodomain-like"/>
    <property type="match status" value="1"/>
</dbReference>
<accession>A0ABQ8S9R2</accession>
<gene>
    <name evidence="3" type="ORF">ANN_19197</name>
</gene>
<evidence type="ECO:0000256" key="1">
    <source>
        <dbReference type="ARBA" id="ARBA00004123"/>
    </source>
</evidence>
<dbReference type="InterPro" id="IPR009057">
    <property type="entry name" value="Homeodomain-like_sf"/>
</dbReference>